<dbReference type="RefSeq" id="WP_289410367.1">
    <property type="nucleotide sequence ID" value="NZ_JAUCDY010000005.1"/>
</dbReference>
<gene>
    <name evidence="1" type="ORF">QEZ41_05365</name>
</gene>
<sequence length="96" mass="9530">MTNKAGSINEVVKAIENTASMAEAADTLSSENSSAIAALGAVHTLASNIPGTGAPGAVFLGSVGQAISFASVASAASDGEFTFADKGRWVCEMFAC</sequence>
<name>A0ABT7SNE9_9GAMM</name>
<accession>A0ABT7SNE9</accession>
<protein>
    <submittedName>
        <fullName evidence="1">Uncharacterized protein</fullName>
    </submittedName>
</protein>
<comment type="caution">
    <text evidence="1">The sequence shown here is derived from an EMBL/GenBank/DDBJ whole genome shotgun (WGS) entry which is preliminary data.</text>
</comment>
<dbReference type="EMBL" id="JAUCDY010000005">
    <property type="protein sequence ID" value="MDM7857705.1"/>
    <property type="molecule type" value="Genomic_DNA"/>
</dbReference>
<keyword evidence="2" id="KW-1185">Reference proteome</keyword>
<dbReference type="Proteomes" id="UP001241056">
    <property type="component" value="Unassembled WGS sequence"/>
</dbReference>
<organism evidence="1 2">
    <name type="scientific">Thiopseudomonas acetoxidans</name>
    <dbReference type="NCBI Taxonomy" id="3041622"/>
    <lineage>
        <taxon>Bacteria</taxon>
        <taxon>Pseudomonadati</taxon>
        <taxon>Pseudomonadota</taxon>
        <taxon>Gammaproteobacteria</taxon>
        <taxon>Pseudomonadales</taxon>
        <taxon>Pseudomonadaceae</taxon>
        <taxon>Thiopseudomonas</taxon>
    </lineage>
</organism>
<reference evidence="1 2" key="1">
    <citation type="submission" date="2023-06" db="EMBL/GenBank/DDBJ databases">
        <title>Thiopseudomonas sp. CY1220 draft genome sequence.</title>
        <authorList>
            <person name="Zhao G."/>
            <person name="An M."/>
        </authorList>
    </citation>
    <scope>NUCLEOTIDE SEQUENCE [LARGE SCALE GENOMIC DNA]</scope>
    <source>
        <strain evidence="1 2">CY1220</strain>
    </source>
</reference>
<evidence type="ECO:0000313" key="2">
    <source>
        <dbReference type="Proteomes" id="UP001241056"/>
    </source>
</evidence>
<proteinExistence type="predicted"/>
<evidence type="ECO:0000313" key="1">
    <source>
        <dbReference type="EMBL" id="MDM7857705.1"/>
    </source>
</evidence>